<evidence type="ECO:0000259" key="17">
    <source>
        <dbReference type="Pfam" id="PF12254"/>
    </source>
</evidence>
<dbReference type="Gene3D" id="1.10.287.690">
    <property type="entry name" value="Helix hairpin bin"/>
    <property type="match status" value="1"/>
</dbReference>
<dbReference type="InterPro" id="IPR006133">
    <property type="entry name" value="DNA-dir_DNA_pol_B_exonuc"/>
</dbReference>
<dbReference type="OrthoDB" id="6755010at2759"/>
<protein>
    <recommendedName>
        <fullName evidence="12">DNA polymerase</fullName>
        <ecNumber evidence="12">2.7.7.7</ecNumber>
    </recommendedName>
</protein>
<dbReference type="EMBL" id="PGCI01000021">
    <property type="protein sequence ID" value="PLW48769.1"/>
    <property type="molecule type" value="Genomic_DNA"/>
</dbReference>
<evidence type="ECO:0000256" key="2">
    <source>
        <dbReference type="ARBA" id="ARBA00005755"/>
    </source>
</evidence>
<keyword evidence="10 12" id="KW-0238">DNA-binding</keyword>
<dbReference type="EMBL" id="PGCJ01000012">
    <property type="protein sequence ID" value="PLW57259.1"/>
    <property type="molecule type" value="Genomic_DNA"/>
</dbReference>
<comment type="subcellular location">
    <subcellularLocation>
        <location evidence="1">Nucleus</location>
    </subcellularLocation>
</comment>
<reference evidence="22 23" key="1">
    <citation type="submission" date="2017-11" db="EMBL/GenBank/DDBJ databases">
        <title>De novo assembly and phasing of dikaryotic genomes from two isolates of Puccinia coronata f. sp. avenae, the causal agent of oat crown rust.</title>
        <authorList>
            <person name="Miller M.E."/>
            <person name="Zhang Y."/>
            <person name="Omidvar V."/>
            <person name="Sperschneider J."/>
            <person name="Schwessinger B."/>
            <person name="Raley C."/>
            <person name="Palmer J.M."/>
            <person name="Garnica D."/>
            <person name="Upadhyaya N."/>
            <person name="Rathjen J."/>
            <person name="Taylor J.M."/>
            <person name="Park R.F."/>
            <person name="Dodds P.N."/>
            <person name="Hirsch C.D."/>
            <person name="Kianian S.F."/>
            <person name="Figueroa M."/>
        </authorList>
    </citation>
    <scope>NUCLEOTIDE SEQUENCE [LARGE SCALE GENOMIC DNA]</scope>
    <source>
        <strain evidence="18">12NC29</strain>
        <strain evidence="20">12SD80</strain>
    </source>
</reference>
<keyword evidence="3 12" id="KW-0808">Transferase</keyword>
<dbReference type="Gene3D" id="1.10.132.60">
    <property type="entry name" value="DNA polymerase family B, C-terminal domain"/>
    <property type="match status" value="1"/>
</dbReference>
<evidence type="ECO:0000256" key="9">
    <source>
        <dbReference type="ARBA" id="ARBA00022932"/>
    </source>
</evidence>
<feature type="region of interest" description="Disordered" evidence="13">
    <location>
        <begin position="374"/>
        <end position="396"/>
    </location>
</feature>
<feature type="compositionally biased region" description="Polar residues" evidence="13">
    <location>
        <begin position="99"/>
        <end position="115"/>
    </location>
</feature>
<dbReference type="SUPFAM" id="SSF56672">
    <property type="entry name" value="DNA/RNA polymerases"/>
    <property type="match status" value="1"/>
</dbReference>
<sequence>MPSGSAHNRKALEALKAARAGQKREYKASQDEDIYETVSEEQYKSIVKGRFDEDDFIENDDDSGYVDQGVDELEEDEVVEKSLGPENTHRQSRDRKSMKPQSSSSGRPNPLITSPSHKKARPGSSSRGKTVPKEHPTLNAYRKTKDPVASEGFMSSLLSGLGQDTSRSPSASHLAALDQRKRKNESHNTTFDVSSTALRSTSPHHRNGMPSSSSSSMGEQDFTRTESLADGSSAGVGGFLSSEGIEEAERQPKKPRIATLHHDLVDLNVEDLAMYLSDEENLEKPVDELRTSPNSGPTVSCKLVSKAGKHGRHRRQQPGITVLAPGGSNIPPQDDTKPAQPSKRQGLNWQKALQALPTVSNVDPAVEAHLKVLIEDSEDKPPSSEPASTTVVSKETDFSETTEFLANIPRKSKASHAPRVTKKALAQAEADRHLPKPTKVDAFVPQTTTDSAMTDKLTGNPIENTQGNRLKFFWLDFHEAGGVIYLFGKVYDQLSSKHVACCVIVEGIERNLFVLPRPTIVDEDGMEVKPTEDDVYDEIETILEAHQITEFKAKLVERKYCFEEKGMPANCHQWFKVVYPYTKPPIARLTTGKTFSKVFGTGTSAFELFLLKRKIMGPCWLDVQGALPSTRPTPASWCKLEVVVQDPKMINPLSDADPTTKETPPLNIMSLSIRDIMNHKDNKKEIVCVTARIWQDANLDDATPIEQQSSVVKTYVRPLASFPAGTHDACRRSMPPITPVKEENMLLSILLSTINSYDPDIIVGYDLENVALDVILHRMRDLKTSHWSRIGRLRRDKLPSLRAGGFNNHLLTGRLVCDLSSEGFKSMVTSTTWSLTELCQQHLQISREDIDPDEIVNFFDSTSAKPDRIINFIKHCEADSYFQMALIHKVQYLSLTKQLTNLAGNNWNSTLHGGRAQRNEFILLHEFHRHKFICPDKLSFNDRKTLAANTSKAGDQGDGKGGKAAKKDKYKGGLVFEPKRGLWDKFILVMDFNSLYPSIIQEYNIDFTTVDRTGCDDDENDQIPDLPPSDMKQGILPRLIATLVNRRREVKKLMKAPDTPSAKIAQYDIKQLALKLTANSMYGCLGFEGSRFYARPLAALTTSKGREILTNTRDLAESQNLDVIYGDTDSVMINTNALDYAAANKIGNEFKKLVNERYKLLEIDIDGVFERMLLLQKKKYAALKVDGMTQARVVEVKGLDMKRREYCKLSKDASQYILEQVLSGLSTELTVEKIHEYLTELGQSVRDGKKDLDDFIIHKKLGKDPKDYPDVKSQPHVQVALRMKLKGNVTPKAGDVIPFIFCLGEDGSSSSRSAQADKARHPDDLRRADTPWKIDYEYYLSLQVLPPIERMCDPIEGTDRCRLAECLGLDPSRFKNIVASGSDSQRIFNTLDSQIPDTERFAGVSPFLVRCRHCTEKFEFKGAQGDTIGMITPSGLNCPNLECRKPLGVPSVATQLEIQIREFIGKFYEAWLICDDAACRNRTRMMSVYGRKCLNTSMGCKGQMSYEYSDKMLYNQLLYFHNLFDPLKAENKFKNTSKSEIIAKTLEVNQQALAILRGVVNRYLQKNARRYVAMDALFSFMTIRGL</sequence>
<evidence type="ECO:0000259" key="14">
    <source>
        <dbReference type="Pfam" id="PF00136"/>
    </source>
</evidence>
<dbReference type="GO" id="GO:0003887">
    <property type="term" value="F:DNA-directed DNA polymerase activity"/>
    <property type="evidence" value="ECO:0007669"/>
    <property type="project" value="UniProtKB-KW"/>
</dbReference>
<keyword evidence="5 12" id="KW-0235">DNA replication</keyword>
<feature type="domain" description="DNA polymerase alpha catalytic subunit N-terminal" evidence="17">
    <location>
        <begin position="12"/>
        <end position="73"/>
    </location>
</feature>
<dbReference type="Pfam" id="PF03104">
    <property type="entry name" value="DNA_pol_B_exo1"/>
    <property type="match status" value="1"/>
</dbReference>
<dbReference type="FunFam" id="1.10.132.60:FF:000004">
    <property type="entry name" value="DNA polymerase"/>
    <property type="match status" value="1"/>
</dbReference>
<evidence type="ECO:0000256" key="7">
    <source>
        <dbReference type="ARBA" id="ARBA00022771"/>
    </source>
</evidence>
<dbReference type="Gene3D" id="1.10.3200.20">
    <property type="entry name" value="DNA Polymerase alpha, zinc finger"/>
    <property type="match status" value="1"/>
</dbReference>
<feature type="domain" description="DNA-directed DNA polymerase family B exonuclease" evidence="15">
    <location>
        <begin position="597"/>
        <end position="837"/>
    </location>
</feature>
<keyword evidence="22" id="KW-1185">Reference proteome</keyword>
<name>A0A2N5VFJ8_9BASI</name>
<dbReference type="InterPro" id="IPR006172">
    <property type="entry name" value="DNA-dir_DNA_pol_B"/>
</dbReference>
<dbReference type="PANTHER" id="PTHR45861">
    <property type="entry name" value="DNA POLYMERASE ALPHA CATALYTIC SUBUNIT"/>
    <property type="match status" value="1"/>
</dbReference>
<organism evidence="20 23">
    <name type="scientific">Puccinia coronata f. sp. avenae</name>
    <dbReference type="NCBI Taxonomy" id="200324"/>
    <lineage>
        <taxon>Eukaryota</taxon>
        <taxon>Fungi</taxon>
        <taxon>Dikarya</taxon>
        <taxon>Basidiomycota</taxon>
        <taxon>Pucciniomycotina</taxon>
        <taxon>Pucciniomycetes</taxon>
        <taxon>Pucciniales</taxon>
        <taxon>Pucciniaceae</taxon>
        <taxon>Puccinia</taxon>
    </lineage>
</organism>
<dbReference type="InterPro" id="IPR036397">
    <property type="entry name" value="RNaseH_sf"/>
</dbReference>
<dbReference type="Gene3D" id="3.30.70.2820">
    <property type="match status" value="1"/>
</dbReference>
<dbReference type="GO" id="GO:0008270">
    <property type="term" value="F:zinc ion binding"/>
    <property type="evidence" value="ECO:0007669"/>
    <property type="project" value="UniProtKB-KW"/>
</dbReference>
<dbReference type="GO" id="GO:0003697">
    <property type="term" value="F:single-stranded DNA binding"/>
    <property type="evidence" value="ECO:0007669"/>
    <property type="project" value="TreeGrafter"/>
</dbReference>
<dbReference type="SUPFAM" id="SSF53098">
    <property type="entry name" value="Ribonuclease H-like"/>
    <property type="match status" value="1"/>
</dbReference>
<dbReference type="InterPro" id="IPR038256">
    <property type="entry name" value="Pol_alpha_znc_sf"/>
</dbReference>
<dbReference type="Gene3D" id="2.40.50.730">
    <property type="match status" value="1"/>
</dbReference>
<feature type="compositionally biased region" description="Polar residues" evidence="13">
    <location>
        <begin position="187"/>
        <end position="201"/>
    </location>
</feature>
<evidence type="ECO:0000259" key="15">
    <source>
        <dbReference type="Pfam" id="PF03104"/>
    </source>
</evidence>
<dbReference type="GO" id="GO:1902975">
    <property type="term" value="P:mitotic DNA replication initiation"/>
    <property type="evidence" value="ECO:0007669"/>
    <property type="project" value="InterPro"/>
</dbReference>
<evidence type="ECO:0000256" key="8">
    <source>
        <dbReference type="ARBA" id="ARBA00022833"/>
    </source>
</evidence>
<evidence type="ECO:0000313" key="23">
    <source>
        <dbReference type="Proteomes" id="UP000235392"/>
    </source>
</evidence>
<dbReference type="GO" id="GO:0006281">
    <property type="term" value="P:DNA repair"/>
    <property type="evidence" value="ECO:0007669"/>
    <property type="project" value="UniProtKB-ARBA"/>
</dbReference>
<keyword evidence="7" id="KW-0863">Zinc-finger</keyword>
<dbReference type="Proteomes" id="UP000235388">
    <property type="component" value="Unassembled WGS sequence"/>
</dbReference>
<dbReference type="STRING" id="200324.A0A2N5VFJ8"/>
<feature type="compositionally biased region" description="Polar residues" evidence="13">
    <location>
        <begin position="385"/>
        <end position="396"/>
    </location>
</feature>
<dbReference type="FunFam" id="3.30.420.10:FF:000036">
    <property type="entry name" value="DNA polymerase"/>
    <property type="match status" value="1"/>
</dbReference>
<comment type="catalytic activity">
    <reaction evidence="12">
        <text>DNA(n) + a 2'-deoxyribonucleoside 5'-triphosphate = DNA(n+1) + diphosphate</text>
        <dbReference type="Rhea" id="RHEA:22508"/>
        <dbReference type="Rhea" id="RHEA-COMP:17339"/>
        <dbReference type="Rhea" id="RHEA-COMP:17340"/>
        <dbReference type="ChEBI" id="CHEBI:33019"/>
        <dbReference type="ChEBI" id="CHEBI:61560"/>
        <dbReference type="ChEBI" id="CHEBI:173112"/>
        <dbReference type="EC" id="2.7.7.7"/>
    </reaction>
</comment>
<feature type="compositionally biased region" description="Polar residues" evidence="13">
    <location>
        <begin position="156"/>
        <end position="171"/>
    </location>
</feature>
<dbReference type="GO" id="GO:0003682">
    <property type="term" value="F:chromatin binding"/>
    <property type="evidence" value="ECO:0007669"/>
    <property type="project" value="TreeGrafter"/>
</dbReference>
<dbReference type="GO" id="GO:0006272">
    <property type="term" value="P:leading strand elongation"/>
    <property type="evidence" value="ECO:0007669"/>
    <property type="project" value="TreeGrafter"/>
</dbReference>
<dbReference type="PANTHER" id="PTHR45861:SF1">
    <property type="entry name" value="DNA POLYMERASE ALPHA CATALYTIC SUBUNIT"/>
    <property type="match status" value="1"/>
</dbReference>
<dbReference type="InterPro" id="IPR012337">
    <property type="entry name" value="RNaseH-like_sf"/>
</dbReference>
<evidence type="ECO:0000256" key="6">
    <source>
        <dbReference type="ARBA" id="ARBA00022723"/>
    </source>
</evidence>
<dbReference type="Gene3D" id="3.30.420.10">
    <property type="entry name" value="Ribonuclease H-like superfamily/Ribonuclease H"/>
    <property type="match status" value="1"/>
</dbReference>
<evidence type="ECO:0000256" key="5">
    <source>
        <dbReference type="ARBA" id="ARBA00022705"/>
    </source>
</evidence>
<comment type="similarity">
    <text evidence="2 12">Belongs to the DNA polymerase type-B family.</text>
</comment>
<feature type="compositionally biased region" description="Basic residues" evidence="13">
    <location>
        <begin position="307"/>
        <end position="316"/>
    </location>
</feature>
<dbReference type="FunFam" id="3.30.70.2820:FF:000001">
    <property type="entry name" value="DNA polymerase"/>
    <property type="match status" value="1"/>
</dbReference>
<evidence type="ECO:0000256" key="1">
    <source>
        <dbReference type="ARBA" id="ARBA00004123"/>
    </source>
</evidence>
<feature type="compositionally biased region" description="Basic and acidic residues" evidence="13">
    <location>
        <begin position="87"/>
        <end position="97"/>
    </location>
</feature>
<dbReference type="Gene3D" id="3.90.1600.10">
    <property type="entry name" value="Palm domain of DNA polymerase"/>
    <property type="match status" value="1"/>
</dbReference>
<evidence type="ECO:0000313" key="19">
    <source>
        <dbReference type="EMBL" id="PLW24539.1"/>
    </source>
</evidence>
<dbReference type="NCBIfam" id="TIGR00592">
    <property type="entry name" value="pol2"/>
    <property type="match status" value="1"/>
</dbReference>
<evidence type="ECO:0000256" key="13">
    <source>
        <dbReference type="SAM" id="MobiDB-lite"/>
    </source>
</evidence>
<keyword evidence="4 12" id="KW-0548">Nucleotidyltransferase</keyword>
<feature type="compositionally biased region" description="Acidic residues" evidence="13">
    <location>
        <begin position="52"/>
        <end position="78"/>
    </location>
</feature>
<dbReference type="FunFam" id="1.10.287.690:FF:000003">
    <property type="entry name" value="DNA polymerase"/>
    <property type="match status" value="1"/>
</dbReference>
<dbReference type="PROSITE" id="PS00116">
    <property type="entry name" value="DNA_POLYMERASE_B"/>
    <property type="match status" value="1"/>
</dbReference>
<dbReference type="InterPro" id="IPR017964">
    <property type="entry name" value="DNA-dir_DNA_pol_B_CS"/>
</dbReference>
<gene>
    <name evidence="21" type="ORF">PCANC_02405</name>
    <name evidence="18" type="ORF">PCANC_04367</name>
    <name evidence="20" type="ORF">PCASD_03210</name>
    <name evidence="19" type="ORF">PCASD_09196</name>
</gene>
<dbReference type="InterPro" id="IPR015088">
    <property type="entry name" value="Znf_DNA-dir_DNA_pol_B_alpha"/>
</dbReference>
<accession>A0A2N5VFJ8</accession>
<dbReference type="PRINTS" id="PR00106">
    <property type="entry name" value="DNAPOLB"/>
</dbReference>
<keyword evidence="11" id="KW-0539">Nucleus</keyword>
<dbReference type="EMBL" id="PGCJ01000778">
    <property type="protein sequence ID" value="PLW22007.1"/>
    <property type="molecule type" value="Genomic_DNA"/>
</dbReference>
<dbReference type="GO" id="GO:0003688">
    <property type="term" value="F:DNA replication origin binding"/>
    <property type="evidence" value="ECO:0007669"/>
    <property type="project" value="TreeGrafter"/>
</dbReference>
<dbReference type="InterPro" id="IPR006134">
    <property type="entry name" value="DNA-dir_DNA_pol_B_multi_dom"/>
</dbReference>
<dbReference type="InterPro" id="IPR042087">
    <property type="entry name" value="DNA_pol_B_thumb"/>
</dbReference>
<evidence type="ECO:0000313" key="20">
    <source>
        <dbReference type="EMBL" id="PLW48769.1"/>
    </source>
</evidence>
<keyword evidence="6" id="KW-0479">Metal-binding</keyword>
<dbReference type="SMART" id="SM00486">
    <property type="entry name" value="POLBc"/>
    <property type="match status" value="1"/>
</dbReference>
<keyword evidence="9 12" id="KW-0239">DNA-directed DNA polymerase</keyword>
<evidence type="ECO:0000256" key="10">
    <source>
        <dbReference type="ARBA" id="ARBA00023125"/>
    </source>
</evidence>
<evidence type="ECO:0000313" key="22">
    <source>
        <dbReference type="Proteomes" id="UP000235388"/>
    </source>
</evidence>
<dbReference type="InterPro" id="IPR024647">
    <property type="entry name" value="DNA_pol_a_cat_su_N"/>
</dbReference>
<dbReference type="InterPro" id="IPR045846">
    <property type="entry name" value="POLBc_alpha"/>
</dbReference>
<feature type="region of interest" description="Disordered" evidence="13">
    <location>
        <begin position="1"/>
        <end position="259"/>
    </location>
</feature>
<evidence type="ECO:0000313" key="21">
    <source>
        <dbReference type="EMBL" id="PLW57259.1"/>
    </source>
</evidence>
<evidence type="ECO:0000256" key="4">
    <source>
        <dbReference type="ARBA" id="ARBA00022695"/>
    </source>
</evidence>
<dbReference type="Proteomes" id="UP000235392">
    <property type="component" value="Unassembled WGS sequence"/>
</dbReference>
<dbReference type="Gene3D" id="6.10.10.100">
    <property type="match status" value="1"/>
</dbReference>
<dbReference type="Pfam" id="PF08996">
    <property type="entry name" value="zf-DNA_Pol"/>
    <property type="match status" value="1"/>
</dbReference>
<keyword evidence="8" id="KW-0862">Zinc</keyword>
<dbReference type="Pfam" id="PF00136">
    <property type="entry name" value="DNA_pol_B"/>
    <property type="match status" value="1"/>
</dbReference>
<dbReference type="InterPro" id="IPR023211">
    <property type="entry name" value="DNA_pol_palm_dom_sf"/>
</dbReference>
<evidence type="ECO:0000256" key="11">
    <source>
        <dbReference type="ARBA" id="ARBA00023242"/>
    </source>
</evidence>
<proteinExistence type="inferred from homology"/>
<dbReference type="CDD" id="cd05776">
    <property type="entry name" value="DNA_polB_alpha_exo"/>
    <property type="match status" value="1"/>
</dbReference>
<evidence type="ECO:0000256" key="12">
    <source>
        <dbReference type="RuleBase" id="RU000442"/>
    </source>
</evidence>
<dbReference type="InterPro" id="IPR043502">
    <property type="entry name" value="DNA/RNA_pol_sf"/>
</dbReference>
<dbReference type="EMBL" id="PGCI01000607">
    <property type="protein sequence ID" value="PLW24539.1"/>
    <property type="molecule type" value="Genomic_DNA"/>
</dbReference>
<comment type="caution">
    <text evidence="20">The sequence shown here is derived from an EMBL/GenBank/DDBJ whole genome shotgun (WGS) entry which is preliminary data.</text>
</comment>
<feature type="region of interest" description="Disordered" evidence="13">
    <location>
        <begin position="305"/>
        <end position="345"/>
    </location>
</feature>
<dbReference type="GO" id="GO:0005658">
    <property type="term" value="C:alpha DNA polymerase:primase complex"/>
    <property type="evidence" value="ECO:0007669"/>
    <property type="project" value="UniProtKB-ARBA"/>
</dbReference>
<evidence type="ECO:0000259" key="16">
    <source>
        <dbReference type="Pfam" id="PF08996"/>
    </source>
</evidence>
<dbReference type="GO" id="GO:0006273">
    <property type="term" value="P:lagging strand elongation"/>
    <property type="evidence" value="ECO:0007669"/>
    <property type="project" value="TreeGrafter"/>
</dbReference>
<evidence type="ECO:0000313" key="18">
    <source>
        <dbReference type="EMBL" id="PLW22007.1"/>
    </source>
</evidence>
<evidence type="ECO:0000256" key="3">
    <source>
        <dbReference type="ARBA" id="ARBA00022679"/>
    </source>
</evidence>
<dbReference type="Pfam" id="PF12254">
    <property type="entry name" value="DNA_pol_alpha_N"/>
    <property type="match status" value="1"/>
</dbReference>
<dbReference type="GO" id="GO:0000166">
    <property type="term" value="F:nucleotide binding"/>
    <property type="evidence" value="ECO:0007669"/>
    <property type="project" value="InterPro"/>
</dbReference>
<dbReference type="CDD" id="cd05532">
    <property type="entry name" value="POLBc_alpha"/>
    <property type="match status" value="1"/>
</dbReference>
<feature type="domain" description="Zinc finger DNA-directed DNA polymerase family B alpha" evidence="16">
    <location>
        <begin position="1393"/>
        <end position="1578"/>
    </location>
</feature>
<dbReference type="EC" id="2.7.7.7" evidence="12"/>
<feature type="domain" description="DNA-directed DNA polymerase family B multifunctional" evidence="14">
    <location>
        <begin position="906"/>
        <end position="1355"/>
    </location>
</feature>